<organism evidence="2 3">
    <name type="scientific">Vibrio coralliilyticus</name>
    <dbReference type="NCBI Taxonomy" id="190893"/>
    <lineage>
        <taxon>Bacteria</taxon>
        <taxon>Pseudomonadati</taxon>
        <taxon>Pseudomonadota</taxon>
        <taxon>Gammaproteobacteria</taxon>
        <taxon>Vibrionales</taxon>
        <taxon>Vibrionaceae</taxon>
        <taxon>Vibrio</taxon>
    </lineage>
</organism>
<gene>
    <name evidence="2" type="ORF">F0238_17235</name>
</gene>
<comment type="caution">
    <text evidence="2">The sequence shown here is derived from an EMBL/GenBank/DDBJ whole genome shotgun (WGS) entry which is preliminary data.</text>
</comment>
<dbReference type="RefSeq" id="WP_171353277.1">
    <property type="nucleotide sequence ID" value="NZ_VTXP01000009.1"/>
</dbReference>
<evidence type="ECO:0000313" key="3">
    <source>
        <dbReference type="Proteomes" id="UP000576645"/>
    </source>
</evidence>
<accession>A0AAP7DDX2</accession>
<dbReference type="AlphaFoldDB" id="A0AAP7DDX2"/>
<dbReference type="EMBL" id="VTXP01000009">
    <property type="protein sequence ID" value="NOJ24473.1"/>
    <property type="molecule type" value="Genomic_DNA"/>
</dbReference>
<keyword evidence="1" id="KW-0732">Signal</keyword>
<name>A0AAP7DDX2_9VIBR</name>
<protein>
    <submittedName>
        <fullName evidence="2">Uncharacterized protein</fullName>
    </submittedName>
</protein>
<proteinExistence type="predicted"/>
<evidence type="ECO:0000256" key="1">
    <source>
        <dbReference type="SAM" id="SignalP"/>
    </source>
</evidence>
<feature type="chain" id="PRO_5042944107" evidence="1">
    <location>
        <begin position="20"/>
        <end position="378"/>
    </location>
</feature>
<dbReference type="Proteomes" id="UP000576645">
    <property type="component" value="Unassembled WGS sequence"/>
</dbReference>
<reference evidence="2 3" key="1">
    <citation type="submission" date="2019-09" db="EMBL/GenBank/DDBJ databases">
        <title>Draft genome sequencing and comparative genomics of hatchery-associated Vibrios.</title>
        <authorList>
            <person name="Kehlet-Delgado H."/>
            <person name="Mueller R.S."/>
        </authorList>
    </citation>
    <scope>NUCLEOTIDE SEQUENCE [LARGE SCALE GENOMIC DNA]</scope>
    <source>
        <strain evidence="2 3">09-121-3</strain>
    </source>
</reference>
<evidence type="ECO:0000313" key="2">
    <source>
        <dbReference type="EMBL" id="NOJ24473.1"/>
    </source>
</evidence>
<feature type="signal peptide" evidence="1">
    <location>
        <begin position="1"/>
        <end position="19"/>
    </location>
</feature>
<sequence length="378" mass="41732">MKRIIFLIVILSISKFSFSTPLNWPKLNTTIYRAVNEMENNCSNYSIDTTSNEQFEFKDHHQSQAISPKWKNNNITISISHSETDSGDKGKFFFSTVKPENQNSEGVLVGDDEIYPVFSQETTEQHPSGITWFDKDLGSSDKVEYAYSVSANENSGIIQFREFDNGTPTGIIHDFKLDNFGSLTDIWFAIHDGAYYMIAHDMNHGIGNVYIIDPNAFQNNSTQLKSDFVNSLSKKSYRIGTVTTSSYISLKGSYTSPTDTGCGKSLGQNAELVMDSQENWYVVYSFTDSFACGDNMGNNVVKAYPASFDENGNFSIGGDATVTVEEWVGYSAGGTSRGADGAAGFKVTPSGVLVGLFGAQFSGLSNFDYRTTLELCHR</sequence>